<accession>B8GU95</accession>
<evidence type="ECO:0000313" key="4">
    <source>
        <dbReference type="EMBL" id="ACL71378.1"/>
    </source>
</evidence>
<dbReference type="Proteomes" id="UP000002383">
    <property type="component" value="Chromosome"/>
</dbReference>
<dbReference type="GO" id="GO:0016042">
    <property type="term" value="P:lipid catabolic process"/>
    <property type="evidence" value="ECO:0007669"/>
    <property type="project" value="UniProtKB-UniRule"/>
</dbReference>
<dbReference type="EMBL" id="CP001339">
    <property type="protein sequence ID" value="ACL71378.1"/>
    <property type="molecule type" value="Genomic_DNA"/>
</dbReference>
<dbReference type="HOGENOM" id="CLU_021032_0_0_6"/>
<dbReference type="GO" id="GO:0016787">
    <property type="term" value="F:hydrolase activity"/>
    <property type="evidence" value="ECO:0007669"/>
    <property type="project" value="UniProtKB-UniRule"/>
</dbReference>
<keyword evidence="5" id="KW-1185">Reference proteome</keyword>
<dbReference type="KEGG" id="tgr:Tgr7_0279"/>
<organism evidence="4 5">
    <name type="scientific">Thioalkalivibrio sulfidiphilus (strain HL-EbGR7)</name>
    <dbReference type="NCBI Taxonomy" id="396588"/>
    <lineage>
        <taxon>Bacteria</taxon>
        <taxon>Pseudomonadati</taxon>
        <taxon>Pseudomonadota</taxon>
        <taxon>Gammaproteobacteria</taxon>
        <taxon>Chromatiales</taxon>
        <taxon>Ectothiorhodospiraceae</taxon>
        <taxon>Thioalkalivibrio</taxon>
    </lineage>
</organism>
<gene>
    <name evidence="4" type="ordered locus">Tgr7_0279</name>
</gene>
<dbReference type="InterPro" id="IPR002641">
    <property type="entry name" value="PNPLA_dom"/>
</dbReference>
<dbReference type="Pfam" id="PF01734">
    <property type="entry name" value="Patatin"/>
    <property type="match status" value="1"/>
</dbReference>
<feature type="domain" description="PNPLA" evidence="3">
    <location>
        <begin position="13"/>
        <end position="315"/>
    </location>
</feature>
<dbReference type="SUPFAM" id="SSF52151">
    <property type="entry name" value="FabD/lysophospholipase-like"/>
    <property type="match status" value="1"/>
</dbReference>
<evidence type="ECO:0000313" key="5">
    <source>
        <dbReference type="Proteomes" id="UP000002383"/>
    </source>
</evidence>
<dbReference type="STRING" id="396588.Tgr7_0279"/>
<evidence type="ECO:0000259" key="3">
    <source>
        <dbReference type="PROSITE" id="PS51635"/>
    </source>
</evidence>
<dbReference type="OrthoDB" id="1488362at2"/>
<dbReference type="eggNOG" id="COG1752">
    <property type="taxonomic scope" value="Bacteria"/>
</dbReference>
<feature type="active site" description="Nucleophile" evidence="2">
    <location>
        <position position="64"/>
    </location>
</feature>
<comment type="caution">
    <text evidence="2">Lacks conserved residue(s) required for the propagation of feature annotation.</text>
</comment>
<protein>
    <recommendedName>
        <fullName evidence="3">PNPLA domain-containing protein</fullName>
    </recommendedName>
</protein>
<reference evidence="4 5" key="1">
    <citation type="journal article" date="2011" name="Stand. Genomic Sci.">
        <title>Complete genome sequence of 'Thioalkalivibrio sulfidophilus' HL-EbGr7.</title>
        <authorList>
            <person name="Muyzer G."/>
            <person name="Sorokin D.Y."/>
            <person name="Mavromatis K."/>
            <person name="Lapidus A."/>
            <person name="Clum A."/>
            <person name="Ivanova N."/>
            <person name="Pati A."/>
            <person name="d'Haeseleer P."/>
            <person name="Woyke T."/>
            <person name="Kyrpides N.C."/>
        </authorList>
    </citation>
    <scope>NUCLEOTIDE SEQUENCE [LARGE SCALE GENOMIC DNA]</scope>
    <source>
        <strain evidence="4 5">HL-EbGR7</strain>
    </source>
</reference>
<name>B8GU95_THISH</name>
<dbReference type="Gene3D" id="3.40.1090.10">
    <property type="entry name" value="Cytosolic phospholipase A2 catalytic domain"/>
    <property type="match status" value="1"/>
</dbReference>
<feature type="short sequence motif" description="GXSXG" evidence="2">
    <location>
        <begin position="62"/>
        <end position="66"/>
    </location>
</feature>
<evidence type="ECO:0000256" key="2">
    <source>
        <dbReference type="PROSITE-ProRule" id="PRU01161"/>
    </source>
</evidence>
<proteinExistence type="predicted"/>
<keyword evidence="2" id="KW-0378">Hydrolase</keyword>
<dbReference type="AlphaFoldDB" id="B8GU95"/>
<keyword evidence="1 2" id="KW-0443">Lipid metabolism</keyword>
<keyword evidence="2" id="KW-0442">Lipid degradation</keyword>
<dbReference type="RefSeq" id="WP_012636867.1">
    <property type="nucleotide sequence ID" value="NC_011901.1"/>
</dbReference>
<feature type="short sequence motif" description="DGA/G" evidence="2">
    <location>
        <begin position="302"/>
        <end position="304"/>
    </location>
</feature>
<evidence type="ECO:0000256" key="1">
    <source>
        <dbReference type="ARBA" id="ARBA00023098"/>
    </source>
</evidence>
<dbReference type="InterPro" id="IPR016035">
    <property type="entry name" value="Acyl_Trfase/lysoPLipase"/>
</dbReference>
<sequence length="585" mass="64366" precursor="true">MRKPEPGTFELGLVMAGAVSAGAYTAGVLDYLFEALETWENAKAATPDEVPSHRIQIRVVTGTSAGGIASAITAMLPFTRHHPVQDLHLADGPGKPVNAGKNLLYRCWVRDVDLGDMLDTADIKGDHIPSLLSGDPVSRIANEAITSVRQSPPSGWMRWFANPLQLYLQVTNLRGVPYLINMVTDQGVRGHRVMSHADHAHFAVYGTSASQPEGLPLGATAVNWPGTLGTPDDGWERVRDAALATSAFPVGLPARAMDNHLRSYESRPWSRPAGVPLSEEPPRIAPDCPPHLMQPYQFWSVDGGLINNEPLETARIALAGAPDARNERDPTKADRAVLMIDPFPDDTGYSAPEHGEIPDMLGAAFALLPTLKNQARFKPEEVMLALHEDVYSRFLIVPRRGGRHESETDIASAGLGGFAGFVDAELRMHDFQLGRRNAQKFLRDHLVVHRDNPIVADWVKRMEASGKLQDFQPRIRAAGGQEIVDRDFVQLIPLVGDARAQVPSRPWPQLRWPVIEKRLKAGIEKRAEAITPALVRRGLGMIGLSDKRLLGRLVRSFASSKIRDAVRDKALKAIEEDLKTRRLLR</sequence>
<dbReference type="PROSITE" id="PS51635">
    <property type="entry name" value="PNPLA"/>
    <property type="match status" value="1"/>
</dbReference>
<feature type="active site" description="Proton acceptor" evidence="2">
    <location>
        <position position="302"/>
    </location>
</feature>